<dbReference type="InterPro" id="IPR001537">
    <property type="entry name" value="SpoU_MeTrfase"/>
</dbReference>
<dbReference type="GO" id="GO:0160206">
    <property type="term" value="F:tRNA (cytidine(32)/uridine(32)-2'-O)-methyltransferase activity"/>
    <property type="evidence" value="ECO:0007669"/>
    <property type="project" value="UniProtKB-EC"/>
</dbReference>
<dbReference type="GO" id="GO:0002128">
    <property type="term" value="P:tRNA nucleoside ribose methylation"/>
    <property type="evidence" value="ECO:0007669"/>
    <property type="project" value="TreeGrafter"/>
</dbReference>
<dbReference type="AlphaFoldDB" id="A0AAE9ZHL1"/>
<dbReference type="Gene3D" id="3.40.1280.10">
    <property type="match status" value="1"/>
</dbReference>
<comment type="similarity">
    <text evidence="1">Belongs to the class IV-like SAM-binding methyltransferase superfamily. RNA methyltransferase TrmH family.</text>
</comment>
<dbReference type="PANTHER" id="PTHR42786">
    <property type="entry name" value="TRNA/RRNA METHYLTRANSFERASE"/>
    <property type="match status" value="1"/>
</dbReference>
<evidence type="ECO:0000313" key="7">
    <source>
        <dbReference type="EMBL" id="WDI30360.1"/>
    </source>
</evidence>
<gene>
    <name evidence="5" type="primary">trmJ</name>
    <name evidence="7" type="ORF">PUV54_10355</name>
</gene>
<proteinExistence type="inferred from homology"/>
<dbReference type="Gene3D" id="1.10.8.590">
    <property type="match status" value="1"/>
</dbReference>
<dbReference type="EC" id="2.1.1.200" evidence="5"/>
<feature type="domain" description="tRNA/rRNA methyltransferase SpoU type" evidence="6">
    <location>
        <begin position="30"/>
        <end position="179"/>
    </location>
</feature>
<evidence type="ECO:0000256" key="2">
    <source>
        <dbReference type="ARBA" id="ARBA00022603"/>
    </source>
</evidence>
<evidence type="ECO:0000256" key="1">
    <source>
        <dbReference type="ARBA" id="ARBA00007228"/>
    </source>
</evidence>
<dbReference type="InterPro" id="IPR004384">
    <property type="entry name" value="RNA_MeTrfase_TrmJ/LasT"/>
</dbReference>
<organism evidence="7 8">
    <name type="scientific">Hyphococcus flavus</name>
    <dbReference type="NCBI Taxonomy" id="1866326"/>
    <lineage>
        <taxon>Bacteria</taxon>
        <taxon>Pseudomonadati</taxon>
        <taxon>Pseudomonadota</taxon>
        <taxon>Alphaproteobacteria</taxon>
        <taxon>Parvularculales</taxon>
        <taxon>Parvularculaceae</taxon>
        <taxon>Hyphococcus</taxon>
    </lineage>
</organism>
<keyword evidence="8" id="KW-1185">Reference proteome</keyword>
<sequence>MSRSGKNTSGATERIARRDGKGFLRPAPLFILVEPQMGENIGATARAMLNFGLSGLRIVNPRDGWPNEKAGAMSAGASIVIDQAQVFSSTREGLADCTYALATTARSREALLPVLSPEQAATELKSRIDQGEKCAVLFGGERAGLSNDDVMRCDGIISIPVNPAFASLNLAQAALVVAYEWAKADARESLAKTASQLRPAAKANFERFFDHLVNELDRAGYFFPEEKRPNMERNLKVAFQRAGLTESETRSLHGVIKALVKLQAASER</sequence>
<dbReference type="Pfam" id="PF00588">
    <property type="entry name" value="SpoU_methylase"/>
    <property type="match status" value="1"/>
</dbReference>
<protein>
    <recommendedName>
        <fullName evidence="5">tRNA (cytidine/uridine-2'-O-)-methyltransferase TrmJ</fullName>
        <ecNumber evidence="5">2.1.1.200</ecNumber>
    </recommendedName>
    <alternativeName>
        <fullName evidence="5">tRNA (cytidine(32)/uridine(32)-2'-O)-methyltransferase</fullName>
    </alternativeName>
    <alternativeName>
        <fullName evidence="5">tRNA Cm32/Um32 methyltransferase</fullName>
    </alternativeName>
</protein>
<dbReference type="Proteomes" id="UP001214043">
    <property type="component" value="Chromosome"/>
</dbReference>
<comment type="function">
    <text evidence="5">Catalyzes the formation of 2'O-methylated cytidine (Cm32) or 2'O-methylated uridine (Um32) at position 32 in tRNA.</text>
</comment>
<reference evidence="7" key="1">
    <citation type="submission" date="2023-02" db="EMBL/GenBank/DDBJ databases">
        <title>Genome sequence of Hyphococcus flavus.</title>
        <authorList>
            <person name="Rong J.-C."/>
            <person name="Zhao Q."/>
            <person name="Yi M."/>
            <person name="Wu J.-Y."/>
        </authorList>
    </citation>
    <scope>NUCLEOTIDE SEQUENCE</scope>
    <source>
        <strain evidence="7">MCCC 1K03223</strain>
    </source>
</reference>
<evidence type="ECO:0000256" key="3">
    <source>
        <dbReference type="ARBA" id="ARBA00022679"/>
    </source>
</evidence>
<evidence type="ECO:0000259" key="6">
    <source>
        <dbReference type="Pfam" id="PF00588"/>
    </source>
</evidence>
<dbReference type="GO" id="GO:0003723">
    <property type="term" value="F:RNA binding"/>
    <property type="evidence" value="ECO:0007669"/>
    <property type="project" value="InterPro"/>
</dbReference>
<keyword evidence="3" id="KW-0808">Transferase</keyword>
<comment type="catalytic activity">
    <reaction evidence="5">
        <text>cytidine(32) in tRNA + S-adenosyl-L-methionine = 2'-O-methylcytidine(32) in tRNA + S-adenosyl-L-homocysteine + H(+)</text>
        <dbReference type="Rhea" id="RHEA:42932"/>
        <dbReference type="Rhea" id="RHEA-COMP:10288"/>
        <dbReference type="Rhea" id="RHEA-COMP:10289"/>
        <dbReference type="ChEBI" id="CHEBI:15378"/>
        <dbReference type="ChEBI" id="CHEBI:57856"/>
        <dbReference type="ChEBI" id="CHEBI:59789"/>
        <dbReference type="ChEBI" id="CHEBI:74495"/>
        <dbReference type="ChEBI" id="CHEBI:82748"/>
        <dbReference type="EC" id="2.1.1.200"/>
    </reaction>
</comment>
<dbReference type="SUPFAM" id="SSF75217">
    <property type="entry name" value="alpha/beta knot"/>
    <property type="match status" value="1"/>
</dbReference>
<name>A0AAE9ZHL1_9PROT</name>
<evidence type="ECO:0000256" key="4">
    <source>
        <dbReference type="ARBA" id="ARBA00022691"/>
    </source>
</evidence>
<keyword evidence="5" id="KW-0819">tRNA processing</keyword>
<dbReference type="RefSeq" id="WP_274492160.1">
    <property type="nucleotide sequence ID" value="NZ_CP118166.1"/>
</dbReference>
<dbReference type="PANTHER" id="PTHR42786:SF7">
    <property type="entry name" value="TRNA_RRNA METHYLTRANSFERASE SPOU TYPE DOMAIN-CONTAINING PROTEIN"/>
    <property type="match status" value="1"/>
</dbReference>
<dbReference type="EMBL" id="CP118166">
    <property type="protein sequence ID" value="WDI30360.1"/>
    <property type="molecule type" value="Genomic_DNA"/>
</dbReference>
<dbReference type="CDD" id="cd18093">
    <property type="entry name" value="SpoU-like_TrmJ"/>
    <property type="match status" value="1"/>
</dbReference>
<dbReference type="KEGG" id="hfl:PUV54_10355"/>
<keyword evidence="4 5" id="KW-0949">S-adenosyl-L-methionine</keyword>
<keyword evidence="5" id="KW-0963">Cytoplasm</keyword>
<dbReference type="InterPro" id="IPR029026">
    <property type="entry name" value="tRNA_m1G_MTases_N"/>
</dbReference>
<dbReference type="GO" id="GO:0005829">
    <property type="term" value="C:cytosol"/>
    <property type="evidence" value="ECO:0007669"/>
    <property type="project" value="TreeGrafter"/>
</dbReference>
<evidence type="ECO:0000313" key="8">
    <source>
        <dbReference type="Proteomes" id="UP001214043"/>
    </source>
</evidence>
<comment type="subunit">
    <text evidence="5">Homodimer.</text>
</comment>
<dbReference type="NCBIfam" id="TIGR00050">
    <property type="entry name" value="rRNA_methyl_1"/>
    <property type="match status" value="1"/>
</dbReference>
<comment type="subcellular location">
    <subcellularLocation>
        <location evidence="5">Cytoplasm</location>
    </subcellularLocation>
</comment>
<evidence type="ECO:0000256" key="5">
    <source>
        <dbReference type="RuleBase" id="RU362024"/>
    </source>
</evidence>
<keyword evidence="2 5" id="KW-0489">Methyltransferase</keyword>
<accession>A0AAE9ZHL1</accession>
<dbReference type="InterPro" id="IPR029028">
    <property type="entry name" value="Alpha/beta_knot_MTases"/>
</dbReference>
<comment type="catalytic activity">
    <reaction evidence="5">
        <text>uridine(32) in tRNA + S-adenosyl-L-methionine = 2'-O-methyluridine(32) in tRNA + S-adenosyl-L-homocysteine + H(+)</text>
        <dbReference type="Rhea" id="RHEA:42936"/>
        <dbReference type="Rhea" id="RHEA-COMP:10107"/>
        <dbReference type="Rhea" id="RHEA-COMP:10290"/>
        <dbReference type="ChEBI" id="CHEBI:15378"/>
        <dbReference type="ChEBI" id="CHEBI:57856"/>
        <dbReference type="ChEBI" id="CHEBI:59789"/>
        <dbReference type="ChEBI" id="CHEBI:65315"/>
        <dbReference type="ChEBI" id="CHEBI:74478"/>
        <dbReference type="EC" id="2.1.1.200"/>
    </reaction>
</comment>
<dbReference type="PIRSF" id="PIRSF004808">
    <property type="entry name" value="LasT"/>
    <property type="match status" value="1"/>
</dbReference>